<dbReference type="Gene3D" id="2.130.10.80">
    <property type="entry name" value="Galactose oxidase/kelch, beta-propeller"/>
    <property type="match status" value="3"/>
</dbReference>
<gene>
    <name evidence="1" type="ORF">WKW79_33610</name>
</gene>
<dbReference type="InterPro" id="IPR006652">
    <property type="entry name" value="Kelch_1"/>
</dbReference>
<dbReference type="RefSeq" id="WP_340339578.1">
    <property type="nucleotide sequence ID" value="NZ_JBBKZS010000031.1"/>
</dbReference>
<dbReference type="InterPro" id="IPR015915">
    <property type="entry name" value="Kelch-typ_b-propeller"/>
</dbReference>
<dbReference type="InterPro" id="IPR013783">
    <property type="entry name" value="Ig-like_fold"/>
</dbReference>
<dbReference type="PANTHER" id="PTHR46375">
    <property type="entry name" value="KELCH REPEAT AND BTB DOMAIN-CONTAINING PROTEIN 13-RELATED"/>
    <property type="match status" value="1"/>
</dbReference>
<accession>A0ABU8XI58</accession>
<comment type="caution">
    <text evidence="1">The sequence shown here is derived from an EMBL/GenBank/DDBJ whole genome shotgun (WGS) entry which is preliminary data.</text>
</comment>
<dbReference type="SUPFAM" id="SSF117281">
    <property type="entry name" value="Kelch motif"/>
    <property type="match status" value="1"/>
</dbReference>
<dbReference type="InterPro" id="IPR037293">
    <property type="entry name" value="Gal_Oxidase_central_sf"/>
</dbReference>
<name>A0ABU8XI58_9BURK</name>
<dbReference type="PANTHER" id="PTHR46375:SF3">
    <property type="entry name" value="KELCH REPEAT AND BTB DOMAIN-CONTAINING PROTEIN 13"/>
    <property type="match status" value="1"/>
</dbReference>
<evidence type="ECO:0000313" key="1">
    <source>
        <dbReference type="EMBL" id="MEJ8859541.1"/>
    </source>
</evidence>
<reference evidence="1 2" key="1">
    <citation type="submission" date="2024-03" db="EMBL/GenBank/DDBJ databases">
        <title>Novel species of the genus Variovorax.</title>
        <authorList>
            <person name="Liu Q."/>
            <person name="Xin Y.-H."/>
        </authorList>
    </citation>
    <scope>NUCLEOTIDE SEQUENCE [LARGE SCALE GENOMIC DNA]</scope>
    <source>
        <strain evidence="1 2">KACC 18901</strain>
    </source>
</reference>
<dbReference type="Pfam" id="PF05345">
    <property type="entry name" value="He_PIG"/>
    <property type="match status" value="8"/>
</dbReference>
<dbReference type="InterPro" id="IPR015919">
    <property type="entry name" value="Cadherin-like_sf"/>
</dbReference>
<dbReference type="Gene3D" id="2.120.10.80">
    <property type="entry name" value="Kelch-type beta propeller"/>
    <property type="match status" value="1"/>
</dbReference>
<proteinExistence type="predicted"/>
<organism evidence="1 2">
    <name type="scientific">Variovorax robiniae</name>
    <dbReference type="NCBI Taxonomy" id="1836199"/>
    <lineage>
        <taxon>Bacteria</taxon>
        <taxon>Pseudomonadati</taxon>
        <taxon>Pseudomonadota</taxon>
        <taxon>Betaproteobacteria</taxon>
        <taxon>Burkholderiales</taxon>
        <taxon>Comamonadaceae</taxon>
        <taxon>Variovorax</taxon>
    </lineage>
</organism>
<dbReference type="EMBL" id="JBBKZS010000031">
    <property type="protein sequence ID" value="MEJ8859541.1"/>
    <property type="molecule type" value="Genomic_DNA"/>
</dbReference>
<dbReference type="SUPFAM" id="SSF49313">
    <property type="entry name" value="Cadherin-like"/>
    <property type="match status" value="3"/>
</dbReference>
<dbReference type="Proteomes" id="UP001367030">
    <property type="component" value="Unassembled WGS sequence"/>
</dbReference>
<dbReference type="SMART" id="SM00612">
    <property type="entry name" value="Kelch"/>
    <property type="match status" value="7"/>
</dbReference>
<protein>
    <submittedName>
        <fullName evidence="1">Ig domain-containing protein</fullName>
    </submittedName>
</protein>
<evidence type="ECO:0000313" key="2">
    <source>
        <dbReference type="Proteomes" id="UP001367030"/>
    </source>
</evidence>
<dbReference type="Gene3D" id="2.60.40.10">
    <property type="entry name" value="Immunoglobulins"/>
    <property type="match status" value="7"/>
</dbReference>
<dbReference type="Pfam" id="PF24681">
    <property type="entry name" value="Kelch_KLHDC2_KLHL20_DRC7"/>
    <property type="match status" value="1"/>
</dbReference>
<sequence>MHYRDTSIIYVIGEPIEPNVPIGSGGAAAEYSVSPALPPGLALDATTGVISGTPTSATTAAIFLVTGRNAAGSATARLEIEVRNVVVAPEGLHYLDGFVIYLANESIVPNTPSSSGGEIRLYNVSPGLPAGLALDVHTGVISGTPSVVTPLTVYTLTGSNAAGSSSARLEIEVSAQAVPPTGLVYSAPAAAYTIGHPAVLNVPHYAGGEVTSFSISPTLPAGLSLDTQTGVIGGTPMAASPLAVYTVTGRNAAGNATARLQFEVVPALVASAGLHYLDASITYVTHEPIIPNSPSSTGGLITHYTVSPALPAGLSLDSQTGVLSGMPTQATAPAVYIVTGSNAAGNSVTRLEIEVMDTVVAPAGLHYLDTAVIYVTNEAIVPNIPQYSGGEITRFSVSPALPAGLSMDVQTGAISGTPLVAPAQATYTVTGRNSAGAAHALLRIEVRAQVLPPAALTYADASVIYTVGEAIVSDLPHYSGGEITLFSVSPGLPAGLSLDASTGVISGMPTAVTRATVYAVTGRNAAGSATARLQIEVEPTIFEPSDLHYLDPAVVYTTHEAITPNTPASSGGAITHYVVSPPLPTGLSMDSLTGVISGLPSDPAPQAIYTVTGTNAEGAAIAQISIEVRAQVSAPVGLEFEDESVVYTVGDPIAPNVPEYSDGEVTQFSVAPPLPAGLSIDSLTGVISGTPSAIQAATVHTITASNGGGSVSTQVTIAVYDELAGRWRPANSLKQARARHTATLLLNGKVLVAGGSRNLTTAVLFEPATGEWSSTGSTSSSHEGASATLMADGRVLIAGGGVVATELYDPATSGWSSRGNLAQARVSHTATRLLDGRVLVTGGAVGSTVVSTAELYNPSSGTWVPTGDLGQPRVYHGAALLPNGKVLVMGGSSTADGRGGLATAELYDPATGTWSATGTLGAGRTAFSATALPDGRVLVVGGNNGSVNLPSAELYDPTANAWASTGTLSRERSKHSATLLADGRLMEVGGLGKRNRRLSSTEIWDRTTGAWSTTSSLKRARFDHTVTLLPDGRVLAVGGSRGNGLALVEIFQ</sequence>
<keyword evidence="2" id="KW-1185">Reference proteome</keyword>
<dbReference type="InterPro" id="IPR052392">
    <property type="entry name" value="Kelch-BTB_domain-containing"/>
</dbReference>